<dbReference type="AlphaFoldDB" id="A0AAX3RGC9"/>
<evidence type="ECO:0000313" key="2">
    <source>
        <dbReference type="Proteomes" id="UP001214898"/>
    </source>
</evidence>
<name>A0AAX3RGC9_BACIU</name>
<dbReference type="SUPFAM" id="SSF52540">
    <property type="entry name" value="P-loop containing nucleoside triphosphate hydrolases"/>
    <property type="match status" value="1"/>
</dbReference>
<proteinExistence type="predicted"/>
<keyword evidence="1" id="KW-0808">Transferase</keyword>
<dbReference type="EMBL" id="CP120576">
    <property type="protein sequence ID" value="WEY83130.1"/>
    <property type="molecule type" value="Genomic_DNA"/>
</dbReference>
<keyword evidence="1" id="KW-0418">Kinase</keyword>
<dbReference type="Proteomes" id="UP001214898">
    <property type="component" value="Chromosome"/>
</dbReference>
<evidence type="ECO:0000313" key="1">
    <source>
        <dbReference type="EMBL" id="WEY83130.1"/>
    </source>
</evidence>
<organism evidence="1 2">
    <name type="scientific">Bacillus subtilis</name>
    <dbReference type="NCBI Taxonomy" id="1423"/>
    <lineage>
        <taxon>Bacteria</taxon>
        <taxon>Bacillati</taxon>
        <taxon>Bacillota</taxon>
        <taxon>Bacilli</taxon>
        <taxon>Bacillales</taxon>
        <taxon>Bacillaceae</taxon>
        <taxon>Bacillus</taxon>
    </lineage>
</organism>
<protein>
    <submittedName>
        <fullName evidence="1">Dephospho-CoA kinase</fullName>
    </submittedName>
</protein>
<dbReference type="Gene3D" id="3.40.50.300">
    <property type="entry name" value="P-loop containing nucleotide triphosphate hydrolases"/>
    <property type="match status" value="1"/>
</dbReference>
<sequence length="189" mass="21230">MKLALTAPLRAGKSEAAGYLSLHYDFHPFAFGDELKAAFHRAFPSVPEKPKPRAYYQKFGQWAREAFGEDVWVNATMTKVDAYLARYSCDCGGGLAPMLKNRVLIEDCRQSNEYARLRAEGFTLIRITAPEALRIERARKAGDDFDLAALKHPTELALLGFEVDYEITNDGTIDELYAKLDALMMEVLS</sequence>
<dbReference type="InterPro" id="IPR027417">
    <property type="entry name" value="P-loop_NTPase"/>
</dbReference>
<gene>
    <name evidence="1" type="ORF">P5633_11800</name>
</gene>
<accession>A0AAX3RGC9</accession>
<dbReference type="GO" id="GO:0016301">
    <property type="term" value="F:kinase activity"/>
    <property type="evidence" value="ECO:0007669"/>
    <property type="project" value="UniProtKB-KW"/>
</dbReference>
<reference evidence="1" key="1">
    <citation type="submission" date="2025-02" db="EMBL/GenBank/DDBJ databases">
        <title>Complete genome sequences of 52 Bacillus and Priestia strains isolated from West-African fermentations and 26 reference strains from the DSMZ collection.</title>
        <authorList>
            <person name="Wiedenbein E.S."/>
            <person name="Canoy T.S."/>
            <person name="Hui Y."/>
            <person name="Parkouda C."/>
            <person name="Dawende C."/>
            <person name="Ametefe E."/>
            <person name="Jespersen L."/>
            <person name="Nielsen D.S."/>
        </authorList>
    </citation>
    <scope>NUCLEOTIDE SEQUENCE</scope>
    <source>
        <strain evidence="1">PRO56</strain>
    </source>
</reference>